<keyword evidence="2 5" id="KW-0812">Transmembrane</keyword>
<dbReference type="InterPro" id="IPR047817">
    <property type="entry name" value="ABC2_TM_bact-type"/>
</dbReference>
<evidence type="ECO:0000256" key="5">
    <source>
        <dbReference type="SAM" id="Phobius"/>
    </source>
</evidence>
<dbReference type="InterPro" id="IPR000412">
    <property type="entry name" value="ABC_2_transport"/>
</dbReference>
<dbReference type="PROSITE" id="PS51012">
    <property type="entry name" value="ABC_TM2"/>
    <property type="match status" value="1"/>
</dbReference>
<dbReference type="InterPro" id="IPR013525">
    <property type="entry name" value="ABC2_TM"/>
</dbReference>
<dbReference type="PRINTS" id="PR00164">
    <property type="entry name" value="ABC2TRNSPORT"/>
</dbReference>
<feature type="transmembrane region" description="Helical" evidence="5">
    <location>
        <begin position="28"/>
        <end position="54"/>
    </location>
</feature>
<keyword evidence="3 5" id="KW-1133">Transmembrane helix</keyword>
<evidence type="ECO:0000256" key="3">
    <source>
        <dbReference type="ARBA" id="ARBA00022989"/>
    </source>
</evidence>
<comment type="caution">
    <text evidence="7">The sequence shown here is derived from an EMBL/GenBank/DDBJ whole genome shotgun (WGS) entry which is preliminary data.</text>
</comment>
<dbReference type="EMBL" id="LAZR01053190">
    <property type="protein sequence ID" value="KKK81284.1"/>
    <property type="molecule type" value="Genomic_DNA"/>
</dbReference>
<evidence type="ECO:0000313" key="7">
    <source>
        <dbReference type="EMBL" id="KKK81284.1"/>
    </source>
</evidence>
<feature type="transmembrane region" description="Helical" evidence="5">
    <location>
        <begin position="238"/>
        <end position="259"/>
    </location>
</feature>
<gene>
    <name evidence="7" type="ORF">LCGC14_2814990</name>
</gene>
<dbReference type="PIRSF" id="PIRSF006648">
    <property type="entry name" value="DrrB"/>
    <property type="match status" value="1"/>
</dbReference>
<protein>
    <recommendedName>
        <fullName evidence="6">ABC transmembrane type-2 domain-containing protein</fullName>
    </recommendedName>
</protein>
<evidence type="ECO:0000259" key="6">
    <source>
        <dbReference type="PROSITE" id="PS51012"/>
    </source>
</evidence>
<dbReference type="Pfam" id="PF01061">
    <property type="entry name" value="ABC2_membrane"/>
    <property type="match status" value="1"/>
</dbReference>
<accession>A0A0F9AS56</accession>
<feature type="transmembrane region" description="Helical" evidence="5">
    <location>
        <begin position="207"/>
        <end position="226"/>
    </location>
</feature>
<sequence>MLESVKEDFSQIFAIAGKNVKMTLRFKLNLILSLLNPLLGIVMPLIILGTLFTFTENFGPWNKENFVVYQFTTYQIMLIFQIVSRFQTSIALEKGLNTLTMILLAPFKKINLLFGIFLSHLALISIPFVTFFIICYFFYPVSIFTVFFVLFVFFLLALFFSGIGLVFGVFVIAKQRLVNLLNYPITLLLMFSCISLPFQFFPENFQFIVKLNPFYYLFNIIRLIWIEDNIIISFSSHLGYFIIVFLVAVISPIFGLKFFNYVYEKYGIAVY</sequence>
<evidence type="ECO:0000256" key="2">
    <source>
        <dbReference type="ARBA" id="ARBA00022692"/>
    </source>
</evidence>
<name>A0A0F9AS56_9ZZZZ</name>
<keyword evidence="4 5" id="KW-0472">Membrane</keyword>
<dbReference type="PANTHER" id="PTHR43229">
    <property type="entry name" value="NODULATION PROTEIN J"/>
    <property type="match status" value="1"/>
</dbReference>
<comment type="subcellular location">
    <subcellularLocation>
        <location evidence="1">Membrane</location>
        <topology evidence="1">Multi-pass membrane protein</topology>
    </subcellularLocation>
</comment>
<dbReference type="PANTHER" id="PTHR43229:SF2">
    <property type="entry name" value="NODULATION PROTEIN J"/>
    <property type="match status" value="1"/>
</dbReference>
<dbReference type="InterPro" id="IPR051784">
    <property type="entry name" value="Nod_factor_ABC_transporter"/>
</dbReference>
<feature type="transmembrane region" description="Helical" evidence="5">
    <location>
        <begin position="145"/>
        <end position="173"/>
    </location>
</feature>
<evidence type="ECO:0000256" key="1">
    <source>
        <dbReference type="ARBA" id="ARBA00004141"/>
    </source>
</evidence>
<proteinExistence type="predicted"/>
<organism evidence="7">
    <name type="scientific">marine sediment metagenome</name>
    <dbReference type="NCBI Taxonomy" id="412755"/>
    <lineage>
        <taxon>unclassified sequences</taxon>
        <taxon>metagenomes</taxon>
        <taxon>ecological metagenomes</taxon>
    </lineage>
</organism>
<feature type="domain" description="ABC transmembrane type-2" evidence="6">
    <location>
        <begin position="28"/>
        <end position="262"/>
    </location>
</feature>
<feature type="transmembrane region" description="Helical" evidence="5">
    <location>
        <begin position="180"/>
        <end position="201"/>
    </location>
</feature>
<reference evidence="7" key="1">
    <citation type="journal article" date="2015" name="Nature">
        <title>Complex archaea that bridge the gap between prokaryotes and eukaryotes.</title>
        <authorList>
            <person name="Spang A."/>
            <person name="Saw J.H."/>
            <person name="Jorgensen S.L."/>
            <person name="Zaremba-Niedzwiedzka K."/>
            <person name="Martijn J."/>
            <person name="Lind A.E."/>
            <person name="van Eijk R."/>
            <person name="Schleper C."/>
            <person name="Guy L."/>
            <person name="Ettema T.J."/>
        </authorList>
    </citation>
    <scope>NUCLEOTIDE SEQUENCE</scope>
</reference>
<feature type="transmembrane region" description="Helical" evidence="5">
    <location>
        <begin position="112"/>
        <end position="139"/>
    </location>
</feature>
<evidence type="ECO:0000256" key="4">
    <source>
        <dbReference type="ARBA" id="ARBA00023136"/>
    </source>
</evidence>
<dbReference type="AlphaFoldDB" id="A0A0F9AS56"/>
<dbReference type="GO" id="GO:0140359">
    <property type="term" value="F:ABC-type transporter activity"/>
    <property type="evidence" value="ECO:0007669"/>
    <property type="project" value="InterPro"/>
</dbReference>
<dbReference type="GO" id="GO:0043190">
    <property type="term" value="C:ATP-binding cassette (ABC) transporter complex"/>
    <property type="evidence" value="ECO:0007669"/>
    <property type="project" value="InterPro"/>
</dbReference>